<accession>A0ABD5QL21</accession>
<gene>
    <name evidence="1" type="ORF">ACFPFO_21700</name>
</gene>
<evidence type="ECO:0000313" key="1">
    <source>
        <dbReference type="EMBL" id="MFC4990315.1"/>
    </source>
</evidence>
<sequence>MNNTRSILPIEEDKRWEARDLDIEVSAVGEMRDEALNQLDDVVATVRGEGGHSPSNEELCTVGVDFEADRVRTCLLEQVDEHRDTLIG</sequence>
<keyword evidence="2" id="KW-1185">Reference proteome</keyword>
<organism evidence="1 2">
    <name type="scientific">Saliphagus infecundisoli</name>
    <dbReference type="NCBI Taxonomy" id="1849069"/>
    <lineage>
        <taxon>Archaea</taxon>
        <taxon>Methanobacteriati</taxon>
        <taxon>Methanobacteriota</taxon>
        <taxon>Stenosarchaea group</taxon>
        <taxon>Halobacteria</taxon>
        <taxon>Halobacteriales</taxon>
        <taxon>Natrialbaceae</taxon>
        <taxon>Saliphagus</taxon>
    </lineage>
</organism>
<name>A0ABD5QL21_9EURY</name>
<dbReference type="Pfam" id="PF24113">
    <property type="entry name" value="DUF7387"/>
    <property type="match status" value="1"/>
</dbReference>
<comment type="caution">
    <text evidence="1">The sequence shown here is derived from an EMBL/GenBank/DDBJ whole genome shotgun (WGS) entry which is preliminary data.</text>
</comment>
<dbReference type="InterPro" id="IPR055811">
    <property type="entry name" value="DUF7387"/>
</dbReference>
<dbReference type="RefSeq" id="WP_008422286.1">
    <property type="nucleotide sequence ID" value="NZ_JAIVEF010000077.1"/>
</dbReference>
<evidence type="ECO:0000313" key="2">
    <source>
        <dbReference type="Proteomes" id="UP001595925"/>
    </source>
</evidence>
<dbReference type="Proteomes" id="UP001595925">
    <property type="component" value="Unassembled WGS sequence"/>
</dbReference>
<proteinExistence type="predicted"/>
<dbReference type="EMBL" id="JBHSJG010000069">
    <property type="protein sequence ID" value="MFC4990315.1"/>
    <property type="molecule type" value="Genomic_DNA"/>
</dbReference>
<dbReference type="AlphaFoldDB" id="A0ABD5QL21"/>
<reference evidence="1 2" key="1">
    <citation type="journal article" date="2019" name="Int. J. Syst. Evol. Microbiol.">
        <title>The Global Catalogue of Microorganisms (GCM) 10K type strain sequencing project: providing services to taxonomists for standard genome sequencing and annotation.</title>
        <authorList>
            <consortium name="The Broad Institute Genomics Platform"/>
            <consortium name="The Broad Institute Genome Sequencing Center for Infectious Disease"/>
            <person name="Wu L."/>
            <person name="Ma J."/>
        </authorList>
    </citation>
    <scope>NUCLEOTIDE SEQUENCE [LARGE SCALE GENOMIC DNA]</scope>
    <source>
        <strain evidence="1 2">CGMCC 1.15824</strain>
    </source>
</reference>
<protein>
    <submittedName>
        <fullName evidence="1">Type II toxin-antitoxin system HicB family antitoxin</fullName>
    </submittedName>
</protein>